<dbReference type="AlphaFoldDB" id="X1PN23"/>
<evidence type="ECO:0000313" key="1">
    <source>
        <dbReference type="EMBL" id="GAI32274.1"/>
    </source>
</evidence>
<name>X1PN23_9ZZZZ</name>
<accession>X1PN23</accession>
<protein>
    <submittedName>
        <fullName evidence="1">Uncharacterized protein</fullName>
    </submittedName>
</protein>
<proteinExistence type="predicted"/>
<gene>
    <name evidence="1" type="ORF">S06H3_29089</name>
</gene>
<dbReference type="EMBL" id="BARV01017027">
    <property type="protein sequence ID" value="GAI32274.1"/>
    <property type="molecule type" value="Genomic_DNA"/>
</dbReference>
<comment type="caution">
    <text evidence="1">The sequence shown here is derived from an EMBL/GenBank/DDBJ whole genome shotgun (WGS) entry which is preliminary data.</text>
</comment>
<sequence length="54" mass="6256">MKPNWIILHAMPDLREVDLNLLGPDGNHVFDPTVYWHYVNVLGFKCDAAPVYYP</sequence>
<reference evidence="1" key="1">
    <citation type="journal article" date="2014" name="Front. Microbiol.">
        <title>High frequency of phylogenetically diverse reductive dehalogenase-homologous genes in deep subseafloor sedimentary metagenomes.</title>
        <authorList>
            <person name="Kawai M."/>
            <person name="Futagami T."/>
            <person name="Toyoda A."/>
            <person name="Takaki Y."/>
            <person name="Nishi S."/>
            <person name="Hori S."/>
            <person name="Arai W."/>
            <person name="Tsubouchi T."/>
            <person name="Morono Y."/>
            <person name="Uchiyama I."/>
            <person name="Ito T."/>
            <person name="Fujiyama A."/>
            <person name="Inagaki F."/>
            <person name="Takami H."/>
        </authorList>
    </citation>
    <scope>NUCLEOTIDE SEQUENCE</scope>
    <source>
        <strain evidence="1">Expedition CK06-06</strain>
    </source>
</reference>
<organism evidence="1">
    <name type="scientific">marine sediment metagenome</name>
    <dbReference type="NCBI Taxonomy" id="412755"/>
    <lineage>
        <taxon>unclassified sequences</taxon>
        <taxon>metagenomes</taxon>
        <taxon>ecological metagenomes</taxon>
    </lineage>
</organism>